<dbReference type="RefSeq" id="XP_030553205.2">
    <property type="nucleotide sequence ID" value="XM_030697345.2"/>
</dbReference>
<accession>A0A8B8R1F0</accession>
<sequence>MGRQTQEQAAVITQAVAAAVHGVNVNQGNDNENRQMHRLVEQFLKLKPAKFTTKGDSEVGPCWIEDLEKAFEVLGCTEEEKVTLARYRLRDTAGDWWKGTKGRVFPKGTVPKWTVFAEVFNGKYFSETTQEQKMLEFQQLRQNRMNIDRFKAEFSKLPKYAPRIVENPPDRARRFRDGLRQELCN</sequence>
<reference evidence="3" key="2">
    <citation type="submission" date="2025-08" db="UniProtKB">
        <authorList>
            <consortium name="RefSeq"/>
        </authorList>
    </citation>
    <scope>IDENTIFICATION</scope>
    <source>
        <tissue evidence="3">Leaf</tissue>
    </source>
</reference>
<protein>
    <submittedName>
        <fullName evidence="3">Uncharacterized protein LOC115757207</fullName>
    </submittedName>
</protein>
<proteinExistence type="predicted"/>
<dbReference type="AlphaFoldDB" id="A0A8B8R1F0"/>
<name>A0A8B8R1F0_9MYRT</name>
<reference evidence="2" key="1">
    <citation type="submission" date="2025-05" db="UniProtKB">
        <authorList>
            <consortium name="RefSeq"/>
        </authorList>
    </citation>
    <scope>NUCLEOTIDE SEQUENCE [LARGE SCALE GENOMIC DNA]</scope>
</reference>
<evidence type="ECO:0000313" key="2">
    <source>
        <dbReference type="Proteomes" id="UP000827889"/>
    </source>
</evidence>
<dbReference type="KEGG" id="rarg:115757207"/>
<dbReference type="Proteomes" id="UP000827889">
    <property type="component" value="Chromosome 1"/>
</dbReference>
<dbReference type="Pfam" id="PF03732">
    <property type="entry name" value="Retrotrans_gag"/>
    <property type="match status" value="1"/>
</dbReference>
<keyword evidence="2" id="KW-1185">Reference proteome</keyword>
<gene>
    <name evidence="3" type="primary">LOC115757207</name>
</gene>
<dbReference type="InterPro" id="IPR005162">
    <property type="entry name" value="Retrotrans_gag_dom"/>
</dbReference>
<dbReference type="GeneID" id="115757207"/>
<feature type="domain" description="Retrotransposon gag" evidence="1">
    <location>
        <begin position="84"/>
        <end position="181"/>
    </location>
</feature>
<organism evidence="2 3">
    <name type="scientific">Rhodamnia argentea</name>
    <dbReference type="NCBI Taxonomy" id="178133"/>
    <lineage>
        <taxon>Eukaryota</taxon>
        <taxon>Viridiplantae</taxon>
        <taxon>Streptophyta</taxon>
        <taxon>Embryophyta</taxon>
        <taxon>Tracheophyta</taxon>
        <taxon>Spermatophyta</taxon>
        <taxon>Magnoliopsida</taxon>
        <taxon>eudicotyledons</taxon>
        <taxon>Gunneridae</taxon>
        <taxon>Pentapetalae</taxon>
        <taxon>rosids</taxon>
        <taxon>malvids</taxon>
        <taxon>Myrtales</taxon>
        <taxon>Myrtaceae</taxon>
        <taxon>Myrtoideae</taxon>
        <taxon>Myrteae</taxon>
        <taxon>Australasian group</taxon>
        <taxon>Rhodamnia</taxon>
    </lineage>
</organism>
<evidence type="ECO:0000313" key="3">
    <source>
        <dbReference type="RefSeq" id="XP_030553205.2"/>
    </source>
</evidence>
<evidence type="ECO:0000259" key="1">
    <source>
        <dbReference type="Pfam" id="PF03732"/>
    </source>
</evidence>